<gene>
    <name evidence="2" type="ORF">CLORAM_02721</name>
</gene>
<dbReference type="SUPFAM" id="SSF82171">
    <property type="entry name" value="DPP6 N-terminal domain-like"/>
    <property type="match status" value="1"/>
</dbReference>
<dbReference type="HOGENOM" id="CLU_733021_0_0_9"/>
<keyword evidence="1" id="KW-0472">Membrane</keyword>
<keyword evidence="1" id="KW-0812">Transmembrane</keyword>
<organism evidence="2 3">
    <name type="scientific">Thomasclavelia ramosa DSM 1402</name>
    <dbReference type="NCBI Taxonomy" id="445974"/>
    <lineage>
        <taxon>Bacteria</taxon>
        <taxon>Bacillati</taxon>
        <taxon>Bacillota</taxon>
        <taxon>Erysipelotrichia</taxon>
        <taxon>Erysipelotrichales</taxon>
        <taxon>Coprobacillaceae</taxon>
        <taxon>Thomasclavelia</taxon>
    </lineage>
</organism>
<reference evidence="2" key="1">
    <citation type="submission" date="2007-11" db="EMBL/GenBank/DDBJ databases">
        <authorList>
            <person name="Fulton L."/>
            <person name="Clifton S."/>
            <person name="Fulton B."/>
            <person name="Xu J."/>
            <person name="Minx P."/>
            <person name="Pepin K.H."/>
            <person name="Johnson M."/>
            <person name="Thiruvilangam P."/>
            <person name="Bhonagiri V."/>
            <person name="Nash W.E."/>
            <person name="Mardis E.R."/>
            <person name="Wilson R.K."/>
        </authorList>
    </citation>
    <scope>NUCLEOTIDE SEQUENCE [LARGE SCALE GENOMIC DNA]</scope>
    <source>
        <strain evidence="2">DSM 1402</strain>
    </source>
</reference>
<keyword evidence="1" id="KW-1133">Transmembrane helix</keyword>
<comment type="caution">
    <text evidence="2">The sequence shown here is derived from an EMBL/GenBank/DDBJ whole genome shotgun (WGS) entry which is preliminary data.</text>
</comment>
<evidence type="ECO:0000313" key="2">
    <source>
        <dbReference type="EMBL" id="EDS17925.1"/>
    </source>
</evidence>
<protein>
    <submittedName>
        <fullName evidence="2">Uncharacterized protein</fullName>
    </submittedName>
</protein>
<dbReference type="Proteomes" id="UP000005798">
    <property type="component" value="Unassembled WGS sequence"/>
</dbReference>
<dbReference type="eggNOG" id="ENOG5032UQI">
    <property type="taxonomic scope" value="Bacteria"/>
</dbReference>
<proteinExistence type="predicted"/>
<dbReference type="AlphaFoldDB" id="B0N7Y7"/>
<keyword evidence="3" id="KW-1185">Reference proteome</keyword>
<feature type="transmembrane region" description="Helical" evidence="1">
    <location>
        <begin position="41"/>
        <end position="63"/>
    </location>
</feature>
<reference evidence="2" key="2">
    <citation type="submission" date="2014-06" db="EMBL/GenBank/DDBJ databases">
        <title>Draft genome sequence of Clostridium ramosum(DSM 1402).</title>
        <authorList>
            <person name="Sudarsanam P."/>
            <person name="Ley R."/>
            <person name="Guruge J."/>
            <person name="Turnbaugh P.J."/>
            <person name="Mahowald M."/>
            <person name="Liep D."/>
            <person name="Gordon J."/>
        </authorList>
    </citation>
    <scope>NUCLEOTIDE SEQUENCE</scope>
    <source>
        <strain evidence="2">DSM 1402</strain>
    </source>
</reference>
<dbReference type="EMBL" id="ABFX02000008">
    <property type="protein sequence ID" value="EDS17925.1"/>
    <property type="molecule type" value="Genomic_DNA"/>
</dbReference>
<sequence length="402" mass="46535">MIFMNKFNEFDLIKTPRNWIDEVTATNFEPTKRAKVIRIKYIFAIVLIVMTIGISSLGITYAFSDSFRTWLSQRFSSNLKISSALEFSSINKNTPTLKLDYGHWRAENEFFGIIDEDYNFLKVFTLENEQIRECPINEYYGSIAGHEFSFKYADYQERIVAFDFNGCIYSVLPKIINNDIYVCVDINDGEQRALNIAKINLESKQISFITNDNISVNPITSPQQTNILINKSDQGWENYNIETGETNLIKNIDPYMHSNCITFIDEQTVVTYDENGHSYLINILTNEVRTLDKYPLEGTIVNIEYSDETIKLTNIITGAVSRIDYHFYGTNYMGTYCSIDYLVLFNNEKLYLYDIESNQLVDLDPQKELDEQLKEVMIIDQKHLLITTDKRAYIVANVGNNG</sequence>
<name>B0N7Y7_9FIRM</name>
<evidence type="ECO:0000256" key="1">
    <source>
        <dbReference type="SAM" id="Phobius"/>
    </source>
</evidence>
<accession>B0N7Y7</accession>
<evidence type="ECO:0000313" key="3">
    <source>
        <dbReference type="Proteomes" id="UP000005798"/>
    </source>
</evidence>